<dbReference type="AlphaFoldDB" id="A0AAV5RU86"/>
<dbReference type="EMBL" id="BTGD01000003">
    <property type="protein sequence ID" value="GMM54980.1"/>
    <property type="molecule type" value="Genomic_DNA"/>
</dbReference>
<feature type="compositionally biased region" description="Low complexity" evidence="1">
    <location>
        <begin position="22"/>
        <end position="32"/>
    </location>
</feature>
<accession>A0AAV5RU86</accession>
<comment type="caution">
    <text evidence="2">The sequence shown here is derived from an EMBL/GenBank/DDBJ whole genome shotgun (WGS) entry which is preliminary data.</text>
</comment>
<feature type="compositionally biased region" description="Polar residues" evidence="1">
    <location>
        <begin position="1"/>
        <end position="13"/>
    </location>
</feature>
<reference evidence="2 3" key="1">
    <citation type="journal article" date="2023" name="Elife">
        <title>Identification of key yeast species and microbe-microbe interactions impacting larval growth of Drosophila in the wild.</title>
        <authorList>
            <person name="Mure A."/>
            <person name="Sugiura Y."/>
            <person name="Maeda R."/>
            <person name="Honda K."/>
            <person name="Sakurai N."/>
            <person name="Takahashi Y."/>
            <person name="Watada M."/>
            <person name="Katoh T."/>
            <person name="Gotoh A."/>
            <person name="Gotoh Y."/>
            <person name="Taniguchi I."/>
            <person name="Nakamura K."/>
            <person name="Hayashi T."/>
            <person name="Katayama T."/>
            <person name="Uemura T."/>
            <person name="Hattori Y."/>
        </authorList>
    </citation>
    <scope>NUCLEOTIDE SEQUENCE [LARGE SCALE GENOMIC DNA]</scope>
    <source>
        <strain evidence="2 3">KH-74</strain>
    </source>
</reference>
<proteinExistence type="predicted"/>
<name>A0AAV5RU86_MAUHU</name>
<evidence type="ECO:0000313" key="3">
    <source>
        <dbReference type="Proteomes" id="UP001377567"/>
    </source>
</evidence>
<evidence type="ECO:0000256" key="1">
    <source>
        <dbReference type="SAM" id="MobiDB-lite"/>
    </source>
</evidence>
<evidence type="ECO:0000313" key="2">
    <source>
        <dbReference type="EMBL" id="GMM54980.1"/>
    </source>
</evidence>
<dbReference type="Proteomes" id="UP001377567">
    <property type="component" value="Unassembled WGS sequence"/>
</dbReference>
<feature type="compositionally biased region" description="Low complexity" evidence="1">
    <location>
        <begin position="106"/>
        <end position="124"/>
    </location>
</feature>
<keyword evidence="3" id="KW-1185">Reference proteome</keyword>
<dbReference type="Pfam" id="PF17235">
    <property type="entry name" value="STD1"/>
    <property type="match status" value="1"/>
</dbReference>
<feature type="region of interest" description="Disordered" evidence="1">
    <location>
        <begin position="91"/>
        <end position="124"/>
    </location>
</feature>
<organism evidence="2 3">
    <name type="scientific">Maudiozyma humilis</name>
    <name type="common">Sour dough yeast</name>
    <name type="synonym">Kazachstania humilis</name>
    <dbReference type="NCBI Taxonomy" id="51915"/>
    <lineage>
        <taxon>Eukaryota</taxon>
        <taxon>Fungi</taxon>
        <taxon>Dikarya</taxon>
        <taxon>Ascomycota</taxon>
        <taxon>Saccharomycotina</taxon>
        <taxon>Saccharomycetes</taxon>
        <taxon>Saccharomycetales</taxon>
        <taxon>Saccharomycetaceae</taxon>
        <taxon>Maudiozyma</taxon>
    </lineage>
</organism>
<gene>
    <name evidence="2" type="ORF">DAKH74_015960</name>
</gene>
<feature type="region of interest" description="Disordered" evidence="1">
    <location>
        <begin position="1"/>
        <end position="69"/>
    </location>
</feature>
<sequence>MRSSNTRGFQNPLQPIPETAFSIRQQQSESQPQPIPVAQAYGSPESTSGQSIREHIGRRLPLPNTSRYANNQVYSRTPVEFTNRARDEIKKRLFQGEPNRSSDSISMLDNRSHSSSSSSIFSQSTSMATDDSSISGGFDKSQVQLPVNLTITLEQALPTRFDDMYTQTTFLTNKILPNGRPEFTSRELIDWQLNDIRSLLIVDQLRPEWGGKLPQIIGGHQNTAPFRFQLLPLCCSDEFIIGTLVGSDIYLEANLDYEFKWRSAKYIVKTARERHEMMSGNVKESFMKLQRFEWRNIIENYLLNLAVESQCRYDFRNNCEEFKKWKMNQNSIPSPQRISLSKSEKNLIWQQCQSVVYKRLNLDWKPDAVNSL</sequence>
<protein>
    <submittedName>
        <fullName evidence="2">Uncharacterized protein</fullName>
    </submittedName>
</protein>
<dbReference type="InterPro" id="IPR035189">
    <property type="entry name" value="Std1/Mth1"/>
</dbReference>